<dbReference type="PANTHER" id="PTHR46362:SF1">
    <property type="entry name" value="GEM-ASSOCIATED PROTEIN 5"/>
    <property type="match status" value="1"/>
</dbReference>
<dbReference type="EMBL" id="BAABUK010000030">
    <property type="protein sequence ID" value="GAA5816187.1"/>
    <property type="molecule type" value="Genomic_DNA"/>
</dbReference>
<dbReference type="InterPro" id="IPR011047">
    <property type="entry name" value="Quinoprotein_ADH-like_sf"/>
</dbReference>
<dbReference type="InterPro" id="IPR056421">
    <property type="entry name" value="TPR_GEMI5"/>
</dbReference>
<feature type="repeat" description="WD" evidence="1">
    <location>
        <begin position="289"/>
        <end position="330"/>
    </location>
</feature>
<keyword evidence="5" id="KW-1185">Reference proteome</keyword>
<dbReference type="Gene3D" id="2.130.10.10">
    <property type="entry name" value="YVTN repeat-like/Quinoprotein amine dehydrogenase"/>
    <property type="match status" value="2"/>
</dbReference>
<comment type="caution">
    <text evidence="4">The sequence shown here is derived from an EMBL/GenBank/DDBJ whole genome shotgun (WGS) entry which is preliminary data.</text>
</comment>
<feature type="region of interest" description="Disordered" evidence="2">
    <location>
        <begin position="714"/>
        <end position="761"/>
    </location>
</feature>
<evidence type="ECO:0000259" key="3">
    <source>
        <dbReference type="Pfam" id="PF23774"/>
    </source>
</evidence>
<gene>
    <name evidence="4" type="ORF">MFLAVUS_009713</name>
</gene>
<dbReference type="PANTHER" id="PTHR46362">
    <property type="entry name" value="GEM-ASSOCIATED PROTEIN 5"/>
    <property type="match status" value="1"/>
</dbReference>
<reference evidence="4 5" key="1">
    <citation type="submission" date="2024-04" db="EMBL/GenBank/DDBJ databases">
        <title>genome sequences of Mucor flavus KT1a and Helicostylum pulchrum KT1b strains isolated from the surface of a dry-aged beef.</title>
        <authorList>
            <person name="Toyotome T."/>
            <person name="Hosono M."/>
            <person name="Torimaru M."/>
            <person name="Fukuda K."/>
            <person name="Mikami N."/>
        </authorList>
    </citation>
    <scope>NUCLEOTIDE SEQUENCE [LARGE SCALE GENOMIC DNA]</scope>
    <source>
        <strain evidence="4 5">KT1a</strain>
    </source>
</reference>
<dbReference type="SUPFAM" id="SSF50998">
    <property type="entry name" value="Quinoprotein alcohol dehydrogenase-like"/>
    <property type="match status" value="2"/>
</dbReference>
<accession>A0ABP9ZAN3</accession>
<name>A0ABP9ZAN3_9FUNG</name>
<evidence type="ECO:0000256" key="1">
    <source>
        <dbReference type="PROSITE-ProRule" id="PRU00221"/>
    </source>
</evidence>
<dbReference type="Pfam" id="PF00400">
    <property type="entry name" value="WD40"/>
    <property type="match status" value="2"/>
</dbReference>
<dbReference type="PROSITE" id="PS50294">
    <property type="entry name" value="WD_REPEATS_REGION"/>
    <property type="match status" value="2"/>
</dbReference>
<dbReference type="Proteomes" id="UP001473302">
    <property type="component" value="Unassembled WGS sequence"/>
</dbReference>
<dbReference type="InterPro" id="IPR052640">
    <property type="entry name" value="Gemin-5"/>
</dbReference>
<dbReference type="PROSITE" id="PS50082">
    <property type="entry name" value="WD_REPEATS_2"/>
    <property type="match status" value="3"/>
</dbReference>
<feature type="domain" description="Gem-associated protein 5 TPR" evidence="3">
    <location>
        <begin position="896"/>
        <end position="1046"/>
    </location>
</feature>
<organism evidence="4 5">
    <name type="scientific">Mucor flavus</name>
    <dbReference type="NCBI Taxonomy" id="439312"/>
    <lineage>
        <taxon>Eukaryota</taxon>
        <taxon>Fungi</taxon>
        <taxon>Fungi incertae sedis</taxon>
        <taxon>Mucoromycota</taxon>
        <taxon>Mucoromycotina</taxon>
        <taxon>Mucoromycetes</taxon>
        <taxon>Mucorales</taxon>
        <taxon>Mucorineae</taxon>
        <taxon>Mucoraceae</taxon>
        <taxon>Mucor</taxon>
    </lineage>
</organism>
<proteinExistence type="predicted"/>
<dbReference type="InterPro" id="IPR015943">
    <property type="entry name" value="WD40/YVTN_repeat-like_dom_sf"/>
</dbReference>
<evidence type="ECO:0000313" key="4">
    <source>
        <dbReference type="EMBL" id="GAA5816187.1"/>
    </source>
</evidence>
<dbReference type="SMART" id="SM00320">
    <property type="entry name" value="WD40"/>
    <property type="match status" value="8"/>
</dbReference>
<feature type="repeat" description="WD" evidence="1">
    <location>
        <begin position="605"/>
        <end position="648"/>
    </location>
</feature>
<protein>
    <recommendedName>
        <fullName evidence="3">Gem-associated protein 5 TPR domain-containing protein</fullName>
    </recommendedName>
</protein>
<evidence type="ECO:0000313" key="5">
    <source>
        <dbReference type="Proteomes" id="UP001473302"/>
    </source>
</evidence>
<sequence>MDISDRFPKYQAYPPVPNWYSSSVTAIVDPHLFLYATRNLVVVLGLQDLKYFNSFAVSNDKIQAIAAHDSFCFTSGVDKVIRGWNILLGSLITSHSEHNAEVTTLKLIRQGTVLISGDKSGKVVVVEPFGKLKHIVTKVKSEITSIATTTHNGLDYVAIGYANGMIFVEKVEDDLSLTTQFQIANDNDMIQSLDWQKQAESSDWPLLASSTKRKRNVFIWTFPSQSILTTIRLPNPPAQATEQQKSTVFIELAWSPLHKNKLYLSSYIGSIVCFDLSNKSPKICNNERLEKHTRNVFTINWFNGGRNCITTSLDKQVIKWDVTKKSCLQNLKTQTGFPYSLHVSNCNQGQLAIGMGDNSIKLWNFSNAGSVMKAKKYHDYYDANVLWKGLQGKIEKVLLKGKYINWHPRKEGILAFGNEYGHVGIYDTLNLRHMPFKSYHKSLGTPSIDWGMNMCSVLEDSDMMDTLVSCGADGVVHVYDVDHPLAPPINLNERLRENNVSWMTSLDAKDSYRHVLKIDERAQFIAFGHTDGIVEVYKLDNLKLIFVSNCQRQLIKTLDWKHYDDKILLAAGCSNGDIALHDIGTIDMSNIPDTPVPQPEPLCLLKGHSKTVTDVKWSPHSSSALLASASEDNFAIVWNAIEAKHVSLFDRHRSRVLSVCWNPAKPDVLFSGSEDRFIYEWDYKDFSCTDSIESHMILYDKEKIAWNRNNGKRKADTVDEPISSSAPSGFSLKKKQKKVNTTTGTSTVSNSMSVSQESEKSTSRLKREQYCLILANKMLEGAVSKAVTHVKNTYLNEEQKLDSTLSRYANFFEDQQPQSLQHENIHDLFFGDKNDIRRLVELEEKALDEKEVSSLSESSYKVQNNIRNDLDVKLALDIMQCQYKMFSKDQFDSNTNSCMSDWIMLALSPMVGKATWITLMLEQAKKLESLGQYNLSASCYIACTHIYDAIEVYRSHSMFREAVALAKLRLPPKDPIVNKLFAEWANELQKGDSDSLTASCYLMSNMEGSKSNAINALARSGKEAGLFYAACLATAIDDDTKDQRIEQWIKKVQARLNKKLNA</sequence>
<feature type="compositionally biased region" description="Low complexity" evidence="2">
    <location>
        <begin position="739"/>
        <end position="756"/>
    </location>
</feature>
<keyword evidence="1" id="KW-0853">WD repeat</keyword>
<evidence type="ECO:0000256" key="2">
    <source>
        <dbReference type="SAM" id="MobiDB-lite"/>
    </source>
</evidence>
<feature type="repeat" description="WD" evidence="1">
    <location>
        <begin position="649"/>
        <end position="691"/>
    </location>
</feature>
<dbReference type="InterPro" id="IPR001680">
    <property type="entry name" value="WD40_rpt"/>
</dbReference>
<dbReference type="Pfam" id="PF23774">
    <property type="entry name" value="TPR_GEMI5"/>
    <property type="match status" value="1"/>
</dbReference>